<dbReference type="InterPro" id="IPR007551">
    <property type="entry name" value="YajQ/Smlt4090-like"/>
</dbReference>
<dbReference type="PANTHER" id="PTHR30476">
    <property type="entry name" value="UPF0234 PROTEIN YAJQ"/>
    <property type="match status" value="1"/>
</dbReference>
<sequence>MTVLVSDLFDVPSDATNGKPSKTRRLWWAGEDSNLRRCEPTGLQPVPFGRSGTDPTADTLSGRCGRPNECCSQMRYREQAKVGIFRGMPSFDVVSQIDMQEVRNAVDQAAREVSTRYDFKDTGSAVALSEVEISLSSNSEDRLNALRQVLEEKLVRRKVSLKAVSYGEVEEASGATVRQFATLEAGINSDKAKDLNKFIKALGIKGVQSQTQGDQLRVTSKKRDHLQTVIAELKEADFGLALQYENFRD</sequence>
<evidence type="ECO:0000256" key="2">
    <source>
        <dbReference type="ARBA" id="ARBA00093450"/>
    </source>
</evidence>
<gene>
    <name evidence="4" type="ORF">METZ01_LOCUS42277</name>
</gene>
<dbReference type="InterPro" id="IPR036183">
    <property type="entry name" value="YajQ-like_sf"/>
</dbReference>
<name>A0A381RK42_9ZZZZ</name>
<organism evidence="4">
    <name type="scientific">marine metagenome</name>
    <dbReference type="NCBI Taxonomy" id="408172"/>
    <lineage>
        <taxon>unclassified sequences</taxon>
        <taxon>metagenomes</taxon>
        <taxon>ecological metagenomes</taxon>
    </lineage>
</organism>
<protein>
    <submittedName>
        <fullName evidence="4">Uncharacterized protein</fullName>
    </submittedName>
</protein>
<dbReference type="GO" id="GO:0000166">
    <property type="term" value="F:nucleotide binding"/>
    <property type="evidence" value="ECO:0007669"/>
    <property type="project" value="UniProtKB-KW"/>
</dbReference>
<dbReference type="Gene3D" id="3.30.70.990">
    <property type="entry name" value="YajQ-like, domain 2"/>
    <property type="match status" value="1"/>
</dbReference>
<dbReference type="GO" id="GO:0005829">
    <property type="term" value="C:cytosol"/>
    <property type="evidence" value="ECO:0007669"/>
    <property type="project" value="TreeGrafter"/>
</dbReference>
<evidence type="ECO:0000313" key="4">
    <source>
        <dbReference type="EMBL" id="SUZ89423.1"/>
    </source>
</evidence>
<evidence type="ECO:0000256" key="3">
    <source>
        <dbReference type="SAM" id="MobiDB-lite"/>
    </source>
</evidence>
<evidence type="ECO:0000256" key="1">
    <source>
        <dbReference type="ARBA" id="ARBA00022741"/>
    </source>
</evidence>
<accession>A0A381RK42</accession>
<dbReference type="Gene3D" id="3.30.70.860">
    <property type="match status" value="1"/>
</dbReference>
<dbReference type="InterPro" id="IPR035570">
    <property type="entry name" value="UPF0234_N"/>
</dbReference>
<keyword evidence="1" id="KW-0547">Nucleotide-binding</keyword>
<dbReference type="InterPro" id="IPR035571">
    <property type="entry name" value="UPF0234-like_C"/>
</dbReference>
<feature type="region of interest" description="Disordered" evidence="3">
    <location>
        <begin position="40"/>
        <end position="61"/>
    </location>
</feature>
<reference evidence="4" key="1">
    <citation type="submission" date="2018-05" db="EMBL/GenBank/DDBJ databases">
        <authorList>
            <person name="Lanie J.A."/>
            <person name="Ng W.-L."/>
            <person name="Kazmierczak K.M."/>
            <person name="Andrzejewski T.M."/>
            <person name="Davidsen T.M."/>
            <person name="Wayne K.J."/>
            <person name="Tettelin H."/>
            <person name="Glass J.I."/>
            <person name="Rusch D."/>
            <person name="Podicherti R."/>
            <person name="Tsui H.-C.T."/>
            <person name="Winkler M.E."/>
        </authorList>
    </citation>
    <scope>NUCLEOTIDE SEQUENCE</scope>
</reference>
<dbReference type="CDD" id="cd11740">
    <property type="entry name" value="YajQ_like"/>
    <property type="match status" value="1"/>
</dbReference>
<dbReference type="NCBIfam" id="NF003819">
    <property type="entry name" value="PRK05412.1"/>
    <property type="match status" value="1"/>
</dbReference>
<proteinExistence type="inferred from homology"/>
<dbReference type="HAMAP" id="MF_00632">
    <property type="entry name" value="UPF0234"/>
    <property type="match status" value="1"/>
</dbReference>
<dbReference type="Pfam" id="PF04461">
    <property type="entry name" value="YajQ"/>
    <property type="match status" value="1"/>
</dbReference>
<dbReference type="PANTHER" id="PTHR30476:SF0">
    <property type="entry name" value="UPF0234 PROTEIN YAJQ"/>
    <property type="match status" value="1"/>
</dbReference>
<comment type="similarity">
    <text evidence="2">Belongs to the YajQ family.</text>
</comment>
<dbReference type="EMBL" id="UINC01001816">
    <property type="protein sequence ID" value="SUZ89423.1"/>
    <property type="molecule type" value="Genomic_DNA"/>
</dbReference>
<dbReference type="SUPFAM" id="SSF89963">
    <property type="entry name" value="YajQ-like"/>
    <property type="match status" value="2"/>
</dbReference>
<dbReference type="AlphaFoldDB" id="A0A381RK42"/>